<dbReference type="SMART" id="SM01012">
    <property type="entry name" value="ANTAR"/>
    <property type="match status" value="1"/>
</dbReference>
<evidence type="ECO:0000256" key="4">
    <source>
        <dbReference type="ARBA" id="ARBA00023163"/>
    </source>
</evidence>
<protein>
    <submittedName>
        <fullName evidence="6">GAF domain-containing protein</fullName>
    </submittedName>
</protein>
<dbReference type="InterPro" id="IPR003018">
    <property type="entry name" value="GAF"/>
</dbReference>
<evidence type="ECO:0000259" key="5">
    <source>
        <dbReference type="PROSITE" id="PS50921"/>
    </source>
</evidence>
<dbReference type="InterPro" id="IPR005561">
    <property type="entry name" value="ANTAR"/>
</dbReference>
<dbReference type="Pfam" id="PF13185">
    <property type="entry name" value="GAF_2"/>
    <property type="match status" value="1"/>
</dbReference>
<organism evidence="6 7">
    <name type="scientific">Motilibacter peucedani</name>
    <dbReference type="NCBI Taxonomy" id="598650"/>
    <lineage>
        <taxon>Bacteria</taxon>
        <taxon>Bacillati</taxon>
        <taxon>Actinomycetota</taxon>
        <taxon>Actinomycetes</taxon>
        <taxon>Motilibacterales</taxon>
        <taxon>Motilibacteraceae</taxon>
        <taxon>Motilibacter</taxon>
    </lineage>
</organism>
<dbReference type="SUPFAM" id="SSF55781">
    <property type="entry name" value="GAF domain-like"/>
    <property type="match status" value="1"/>
</dbReference>
<dbReference type="OrthoDB" id="3688893at2"/>
<evidence type="ECO:0000313" key="6">
    <source>
        <dbReference type="EMBL" id="RKS80221.1"/>
    </source>
</evidence>
<dbReference type="InParanoid" id="A0A420XU03"/>
<dbReference type="Gene3D" id="3.30.450.40">
    <property type="match status" value="1"/>
</dbReference>
<dbReference type="InterPro" id="IPR011006">
    <property type="entry name" value="CheY-like_superfamily"/>
</dbReference>
<dbReference type="SMART" id="SM00065">
    <property type="entry name" value="GAF"/>
    <property type="match status" value="1"/>
</dbReference>
<dbReference type="EMBL" id="RBWV01000009">
    <property type="protein sequence ID" value="RKS80221.1"/>
    <property type="molecule type" value="Genomic_DNA"/>
</dbReference>
<proteinExistence type="predicted"/>
<keyword evidence="2" id="KW-0418">Kinase</keyword>
<keyword evidence="1" id="KW-0808">Transferase</keyword>
<name>A0A420XU03_9ACTN</name>
<evidence type="ECO:0000256" key="1">
    <source>
        <dbReference type="ARBA" id="ARBA00022679"/>
    </source>
</evidence>
<dbReference type="GO" id="GO:0003723">
    <property type="term" value="F:RNA binding"/>
    <property type="evidence" value="ECO:0007669"/>
    <property type="project" value="InterPro"/>
</dbReference>
<dbReference type="Proteomes" id="UP000281955">
    <property type="component" value="Unassembled WGS sequence"/>
</dbReference>
<dbReference type="PROSITE" id="PS50921">
    <property type="entry name" value="ANTAR"/>
    <property type="match status" value="1"/>
</dbReference>
<gene>
    <name evidence="6" type="ORF">CLV35_0643</name>
</gene>
<evidence type="ECO:0000256" key="2">
    <source>
        <dbReference type="ARBA" id="ARBA00022777"/>
    </source>
</evidence>
<comment type="caution">
    <text evidence="6">The sequence shown here is derived from an EMBL/GenBank/DDBJ whole genome shotgun (WGS) entry which is preliminary data.</text>
</comment>
<accession>A0A420XU03</accession>
<dbReference type="Pfam" id="PF03861">
    <property type="entry name" value="ANTAR"/>
    <property type="match status" value="1"/>
</dbReference>
<feature type="domain" description="ANTAR" evidence="5">
    <location>
        <begin position="168"/>
        <end position="229"/>
    </location>
</feature>
<reference evidence="6 7" key="1">
    <citation type="submission" date="2018-10" db="EMBL/GenBank/DDBJ databases">
        <title>Genomic Encyclopedia of Archaeal and Bacterial Type Strains, Phase II (KMG-II): from individual species to whole genera.</title>
        <authorList>
            <person name="Goeker M."/>
        </authorList>
    </citation>
    <scope>NUCLEOTIDE SEQUENCE [LARGE SCALE GENOMIC DNA]</scope>
    <source>
        <strain evidence="6 7">RP-AC37</strain>
    </source>
</reference>
<dbReference type="PIRSF" id="PIRSF036625">
    <property type="entry name" value="GAF_ANTAR"/>
    <property type="match status" value="1"/>
</dbReference>
<keyword evidence="7" id="KW-1185">Reference proteome</keyword>
<dbReference type="SUPFAM" id="SSF52172">
    <property type="entry name" value="CheY-like"/>
    <property type="match status" value="1"/>
</dbReference>
<keyword evidence="4" id="KW-0804">Transcription</keyword>
<dbReference type="InterPro" id="IPR036388">
    <property type="entry name" value="WH-like_DNA-bd_sf"/>
</dbReference>
<dbReference type="GO" id="GO:0016301">
    <property type="term" value="F:kinase activity"/>
    <property type="evidence" value="ECO:0007669"/>
    <property type="project" value="UniProtKB-KW"/>
</dbReference>
<sequence>MTDRTWLPPADAFSEFARLDLRTESLQDVLAKVSRLATQTIPGTSEASVTLLEGDRGTTPAWSGELARDLDEAQYATGQGPCLAAAAGGELVLVPDLASDDRWPDYIPTAVARGARSSLSVALPVQETVTGALNLYATQPHAFDQESVALARTFAGYAAISVANAHLFASTATLCRQMESALASRAVIEQAKGLIVGQRRCTPQQAFEVLVRASSVSNRKLRDIAADLLDAAQQPR</sequence>
<dbReference type="Gene3D" id="1.10.10.10">
    <property type="entry name" value="Winged helix-like DNA-binding domain superfamily/Winged helix DNA-binding domain"/>
    <property type="match status" value="1"/>
</dbReference>
<evidence type="ECO:0000313" key="7">
    <source>
        <dbReference type="Proteomes" id="UP000281955"/>
    </source>
</evidence>
<keyword evidence="3" id="KW-0805">Transcription regulation</keyword>
<dbReference type="InterPro" id="IPR012074">
    <property type="entry name" value="GAF_ANTAR"/>
</dbReference>
<dbReference type="RefSeq" id="WP_121192332.1">
    <property type="nucleotide sequence ID" value="NZ_RBWV01000009.1"/>
</dbReference>
<evidence type="ECO:0000256" key="3">
    <source>
        <dbReference type="ARBA" id="ARBA00023015"/>
    </source>
</evidence>
<dbReference type="AlphaFoldDB" id="A0A420XU03"/>
<dbReference type="InterPro" id="IPR029016">
    <property type="entry name" value="GAF-like_dom_sf"/>
</dbReference>